<reference evidence="3 4" key="1">
    <citation type="journal article" date="2019" name="Environ. Microbiol.">
        <title>An active ?-lactamase is a part of an orchestrated cell wall stress resistance network of Bacillus subtilis and related rhizosphere species.</title>
        <authorList>
            <person name="Bucher T."/>
            <person name="Keren-Paz A."/>
            <person name="Hausser J."/>
            <person name="Olender T."/>
            <person name="Cytryn E."/>
            <person name="Kolodkin-Gal I."/>
        </authorList>
    </citation>
    <scope>NUCLEOTIDE SEQUENCE [LARGE SCALE GENOMIC DNA]</scope>
    <source>
        <strain evidence="3 4">I4</strain>
    </source>
</reference>
<organism evidence="3 4">
    <name type="scientific">Peribacillus simplex</name>
    <dbReference type="NCBI Taxonomy" id="1478"/>
    <lineage>
        <taxon>Bacteria</taxon>
        <taxon>Bacillati</taxon>
        <taxon>Bacillota</taxon>
        <taxon>Bacilli</taxon>
        <taxon>Bacillales</taxon>
        <taxon>Bacillaceae</taxon>
        <taxon>Peribacillus</taxon>
    </lineage>
</organism>
<evidence type="ECO:0008006" key="5">
    <source>
        <dbReference type="Google" id="ProtNLM"/>
    </source>
</evidence>
<feature type="coiled-coil region" evidence="1">
    <location>
        <begin position="121"/>
        <end position="148"/>
    </location>
</feature>
<dbReference type="Gene3D" id="1.20.120.570">
    <property type="entry name" value="YkyA-like"/>
    <property type="match status" value="1"/>
</dbReference>
<dbReference type="InterPro" id="IPR036785">
    <property type="entry name" value="YkyA-like_sf"/>
</dbReference>
<dbReference type="EMBL" id="SZNT01000026">
    <property type="protein sequence ID" value="TKH15311.1"/>
    <property type="molecule type" value="Genomic_DNA"/>
</dbReference>
<feature type="region of interest" description="Disordered" evidence="2">
    <location>
        <begin position="226"/>
        <end position="247"/>
    </location>
</feature>
<keyword evidence="1" id="KW-0175">Coiled coil</keyword>
<sequence>MIVTSVSGLKGNLEKYESSKNYQKELSILNRFGPYVILLLSLVVLTGCFNGSPEERIHKILEKTAEKESDFTENQEPLNELEKKEKEKYEKIIKLGLDDYEQIVELSDEATKNIDQREEIIEKEQSSMQSSKEQFNQIDEQIGKIEDEKIKKEATEMKKVMSERYSTYDNLYDAYQQSLAYDRELYELFKKEDLKMDELQMQIEKINTSYTKVLKANEEFNALTEKSNQKKESFYDSSGIEMADSTK</sequence>
<dbReference type="InterPro" id="IPR019454">
    <property type="entry name" value="Lipoprot_YkyA-like"/>
</dbReference>
<evidence type="ECO:0000256" key="1">
    <source>
        <dbReference type="SAM" id="Coils"/>
    </source>
</evidence>
<dbReference type="Proteomes" id="UP000309170">
    <property type="component" value="Unassembled WGS sequence"/>
</dbReference>
<comment type="caution">
    <text evidence="3">The sequence shown here is derived from an EMBL/GenBank/DDBJ whole genome shotgun (WGS) entry which is preliminary data.</text>
</comment>
<evidence type="ECO:0000313" key="3">
    <source>
        <dbReference type="EMBL" id="TKH15311.1"/>
    </source>
</evidence>
<dbReference type="SUPFAM" id="SSF140423">
    <property type="entry name" value="MW0975(SA0943)-like"/>
    <property type="match status" value="1"/>
</dbReference>
<dbReference type="AlphaFoldDB" id="A0A9X8ZKX5"/>
<name>A0A9X8ZKX5_9BACI</name>
<evidence type="ECO:0000313" key="4">
    <source>
        <dbReference type="Proteomes" id="UP000309170"/>
    </source>
</evidence>
<accession>A0A9X8ZKX5</accession>
<proteinExistence type="predicted"/>
<dbReference type="Pfam" id="PF10368">
    <property type="entry name" value="YkyA"/>
    <property type="match status" value="1"/>
</dbReference>
<evidence type="ECO:0000256" key="2">
    <source>
        <dbReference type="SAM" id="MobiDB-lite"/>
    </source>
</evidence>
<protein>
    <recommendedName>
        <fullName evidence="5">Cell-wall binding lipoprotein</fullName>
    </recommendedName>
</protein>
<gene>
    <name evidence="3" type="ORF">FC678_02565</name>
</gene>